<dbReference type="AlphaFoldDB" id="A0A1S0U7A4"/>
<name>A0A1S0U7A4_LOALO</name>
<reference evidence="1" key="1">
    <citation type="submission" date="2012-04" db="EMBL/GenBank/DDBJ databases">
        <title>The Genome Sequence of Loa loa.</title>
        <authorList>
            <consortium name="The Broad Institute Genome Sequencing Platform"/>
            <consortium name="Broad Institute Genome Sequencing Center for Infectious Disease"/>
            <person name="Nutman T.B."/>
            <person name="Fink D.L."/>
            <person name="Russ C."/>
            <person name="Young S."/>
            <person name="Zeng Q."/>
            <person name="Gargeya S."/>
            <person name="Alvarado L."/>
            <person name="Berlin A."/>
            <person name="Chapman S.B."/>
            <person name="Chen Z."/>
            <person name="Freedman E."/>
            <person name="Gellesch M."/>
            <person name="Goldberg J."/>
            <person name="Griggs A."/>
            <person name="Gujja S."/>
            <person name="Heilman E.R."/>
            <person name="Heiman D."/>
            <person name="Howarth C."/>
            <person name="Mehta T."/>
            <person name="Neiman D."/>
            <person name="Pearson M."/>
            <person name="Roberts A."/>
            <person name="Saif S."/>
            <person name="Shea T."/>
            <person name="Shenoy N."/>
            <person name="Sisk P."/>
            <person name="Stolte C."/>
            <person name="Sykes S."/>
            <person name="White J."/>
            <person name="Yandava C."/>
            <person name="Haas B."/>
            <person name="Henn M.R."/>
            <person name="Nusbaum C."/>
            <person name="Birren B."/>
        </authorList>
    </citation>
    <scope>NUCLEOTIDE SEQUENCE [LARGE SCALE GENOMIC DNA]</scope>
</reference>
<accession>A0A1S0U7A4</accession>
<dbReference type="GeneID" id="9939499"/>
<sequence>MQEILCRTIRSKARIELISNEIESKLVSKIKNPCFALYDESIEVPNCNADNIIKEELLILRGWKQRQKVSTL</sequence>
<protein>
    <submittedName>
        <fullName evidence="1">Uncharacterized protein</fullName>
    </submittedName>
</protein>
<dbReference type="InParanoid" id="A0A1S0U7A4"/>
<dbReference type="OrthoDB" id="6375347at2759"/>
<gene>
    <name evidence="1" type="ORF">LOAG_02116</name>
</gene>
<dbReference type="EMBL" id="JH712067">
    <property type="protein sequence ID" value="EFO26366.1"/>
    <property type="molecule type" value="Genomic_DNA"/>
</dbReference>
<dbReference type="KEGG" id="loa:LOAG_02116"/>
<dbReference type="RefSeq" id="XP_003137702.1">
    <property type="nucleotide sequence ID" value="XM_003137654.1"/>
</dbReference>
<dbReference type="CTD" id="9939499"/>
<proteinExistence type="predicted"/>
<evidence type="ECO:0000313" key="1">
    <source>
        <dbReference type="EMBL" id="EFO26366.1"/>
    </source>
</evidence>
<organism evidence="1">
    <name type="scientific">Loa loa</name>
    <name type="common">Eye worm</name>
    <name type="synonym">Filaria loa</name>
    <dbReference type="NCBI Taxonomy" id="7209"/>
    <lineage>
        <taxon>Eukaryota</taxon>
        <taxon>Metazoa</taxon>
        <taxon>Ecdysozoa</taxon>
        <taxon>Nematoda</taxon>
        <taxon>Chromadorea</taxon>
        <taxon>Rhabditida</taxon>
        <taxon>Spirurina</taxon>
        <taxon>Spiruromorpha</taxon>
        <taxon>Filarioidea</taxon>
        <taxon>Onchocercidae</taxon>
        <taxon>Loa</taxon>
    </lineage>
</organism>